<gene>
    <name evidence="5" type="ORF">CYCCA115_LOCUS6037</name>
</gene>
<dbReference type="PROSITE" id="PS50102">
    <property type="entry name" value="RRM"/>
    <property type="match status" value="1"/>
</dbReference>
<dbReference type="Pfam" id="PF00076">
    <property type="entry name" value="RRM_1"/>
    <property type="match status" value="1"/>
</dbReference>
<evidence type="ECO:0000313" key="5">
    <source>
        <dbReference type="EMBL" id="CAJ1938232.1"/>
    </source>
</evidence>
<organism evidence="5 6">
    <name type="scientific">Cylindrotheca closterium</name>
    <dbReference type="NCBI Taxonomy" id="2856"/>
    <lineage>
        <taxon>Eukaryota</taxon>
        <taxon>Sar</taxon>
        <taxon>Stramenopiles</taxon>
        <taxon>Ochrophyta</taxon>
        <taxon>Bacillariophyta</taxon>
        <taxon>Bacillariophyceae</taxon>
        <taxon>Bacillariophycidae</taxon>
        <taxon>Bacillariales</taxon>
        <taxon>Bacillariaceae</taxon>
        <taxon>Cylindrotheca</taxon>
    </lineage>
</organism>
<dbReference type="SMART" id="SM00360">
    <property type="entry name" value="RRM"/>
    <property type="match status" value="1"/>
</dbReference>
<evidence type="ECO:0000256" key="1">
    <source>
        <dbReference type="ARBA" id="ARBA00022884"/>
    </source>
</evidence>
<name>A0AAD2FKQ4_9STRA</name>
<keyword evidence="6" id="KW-1185">Reference proteome</keyword>
<dbReference type="GO" id="GO:0003723">
    <property type="term" value="F:RNA binding"/>
    <property type="evidence" value="ECO:0007669"/>
    <property type="project" value="UniProtKB-UniRule"/>
</dbReference>
<dbReference type="SUPFAM" id="SSF54928">
    <property type="entry name" value="RNA-binding domain, RBD"/>
    <property type="match status" value="1"/>
</dbReference>
<dbReference type="Gene3D" id="3.30.70.330">
    <property type="match status" value="1"/>
</dbReference>
<dbReference type="InterPro" id="IPR000504">
    <property type="entry name" value="RRM_dom"/>
</dbReference>
<dbReference type="PANTHER" id="PTHR23236:SF11">
    <property type="entry name" value="EUKARYOTIC TRANSLATION INITIATION FACTOR 4H"/>
    <property type="match status" value="1"/>
</dbReference>
<sequence length="336" mass="38099">MVQETTNHDKPLVEEQTTRKKRKEKKRKLEDSSGQDEKDLRRASRRAKRQEKQDLLSKVPKVDGDGIQYTKIQIKRMLKRVKRGLHPVPTEHEELERLQNEAKMRKDDEAEFAGLTYQKEDEKGVTQGDDEEEETGEVIIEAIEESFDASQASEEESMKDGNDQVEEDKAPFVKKAKRSKPVPPDYTCQACNNKFKPAHWIYDCSMKVTVRGRNQKKKKLRGINEPDSRKIFVSGLPFDVKPADVTSLFKACGKVVNCKLIKFGDTGRCNGQAYVSFDTDEAASKAMKLSGTMIENTSDDAPKKKGGKSSEPSKRKQLKLKVSKAANRRATSMKGR</sequence>
<keyword evidence="1 2" id="KW-0694">RNA-binding</keyword>
<dbReference type="CDD" id="cd00590">
    <property type="entry name" value="RRM_SF"/>
    <property type="match status" value="1"/>
</dbReference>
<evidence type="ECO:0000313" key="6">
    <source>
        <dbReference type="Proteomes" id="UP001295423"/>
    </source>
</evidence>
<protein>
    <recommendedName>
        <fullName evidence="4">RRM domain-containing protein</fullName>
    </recommendedName>
</protein>
<evidence type="ECO:0000256" key="2">
    <source>
        <dbReference type="PROSITE-ProRule" id="PRU00176"/>
    </source>
</evidence>
<feature type="compositionally biased region" description="Basic and acidic residues" evidence="3">
    <location>
        <begin position="50"/>
        <end position="63"/>
    </location>
</feature>
<feature type="compositionally biased region" description="Basic and acidic residues" evidence="3">
    <location>
        <begin position="27"/>
        <end position="42"/>
    </location>
</feature>
<feature type="region of interest" description="Disordered" evidence="3">
    <location>
        <begin position="112"/>
        <end position="134"/>
    </location>
</feature>
<dbReference type="Proteomes" id="UP001295423">
    <property type="component" value="Unassembled WGS sequence"/>
</dbReference>
<proteinExistence type="predicted"/>
<feature type="domain" description="RRM" evidence="4">
    <location>
        <begin position="229"/>
        <end position="325"/>
    </location>
</feature>
<dbReference type="InterPro" id="IPR012677">
    <property type="entry name" value="Nucleotide-bd_a/b_plait_sf"/>
</dbReference>
<feature type="region of interest" description="Disordered" evidence="3">
    <location>
        <begin position="146"/>
        <end position="180"/>
    </location>
</feature>
<dbReference type="AlphaFoldDB" id="A0AAD2FKQ4"/>
<dbReference type="InterPro" id="IPR035979">
    <property type="entry name" value="RBD_domain_sf"/>
</dbReference>
<reference evidence="5" key="1">
    <citation type="submission" date="2023-08" db="EMBL/GenBank/DDBJ databases">
        <authorList>
            <person name="Audoor S."/>
            <person name="Bilcke G."/>
        </authorList>
    </citation>
    <scope>NUCLEOTIDE SEQUENCE</scope>
</reference>
<feature type="compositionally biased region" description="Acidic residues" evidence="3">
    <location>
        <begin position="146"/>
        <end position="155"/>
    </location>
</feature>
<feature type="region of interest" description="Disordered" evidence="3">
    <location>
        <begin position="292"/>
        <end position="336"/>
    </location>
</feature>
<evidence type="ECO:0000259" key="4">
    <source>
        <dbReference type="PROSITE" id="PS50102"/>
    </source>
</evidence>
<feature type="compositionally biased region" description="Basic and acidic residues" evidence="3">
    <location>
        <begin position="156"/>
        <end position="171"/>
    </location>
</feature>
<comment type="caution">
    <text evidence="5">The sequence shown here is derived from an EMBL/GenBank/DDBJ whole genome shotgun (WGS) entry which is preliminary data.</text>
</comment>
<accession>A0AAD2FKQ4</accession>
<dbReference type="EMBL" id="CAKOGP040000691">
    <property type="protein sequence ID" value="CAJ1938232.1"/>
    <property type="molecule type" value="Genomic_DNA"/>
</dbReference>
<feature type="compositionally biased region" description="Basic and acidic residues" evidence="3">
    <location>
        <begin position="1"/>
        <end position="18"/>
    </location>
</feature>
<feature type="region of interest" description="Disordered" evidence="3">
    <location>
        <begin position="1"/>
        <end position="63"/>
    </location>
</feature>
<dbReference type="PANTHER" id="PTHR23236">
    <property type="entry name" value="EUKARYOTIC TRANSLATION INITIATION FACTOR 4B/4H"/>
    <property type="match status" value="1"/>
</dbReference>
<evidence type="ECO:0000256" key="3">
    <source>
        <dbReference type="SAM" id="MobiDB-lite"/>
    </source>
</evidence>